<accession>A0A163YSV8</accession>
<evidence type="ECO:0000313" key="12">
    <source>
        <dbReference type="Proteomes" id="UP000076574"/>
    </source>
</evidence>
<dbReference type="NCBIfam" id="TIGR01726">
    <property type="entry name" value="HEQRo_perm_3TM"/>
    <property type="match status" value="1"/>
</dbReference>
<dbReference type="GO" id="GO:0015184">
    <property type="term" value="F:L-cystine transmembrane transporter activity"/>
    <property type="evidence" value="ECO:0007669"/>
    <property type="project" value="TreeGrafter"/>
</dbReference>
<dbReference type="GO" id="GO:0043190">
    <property type="term" value="C:ATP-binding cassette (ABC) transporter complex"/>
    <property type="evidence" value="ECO:0007669"/>
    <property type="project" value="InterPro"/>
</dbReference>
<keyword evidence="12" id="KW-1185">Reference proteome</keyword>
<feature type="transmembrane region" description="Helical" evidence="9">
    <location>
        <begin position="92"/>
        <end position="112"/>
    </location>
</feature>
<name>A0A163YSV8_9BRAD</name>
<keyword evidence="6" id="KW-0029">Amino-acid transport</keyword>
<dbReference type="Proteomes" id="UP000076574">
    <property type="component" value="Unassembled WGS sequence"/>
</dbReference>
<proteinExistence type="inferred from homology"/>
<dbReference type="InterPro" id="IPR000515">
    <property type="entry name" value="MetI-like"/>
</dbReference>
<dbReference type="PROSITE" id="PS50928">
    <property type="entry name" value="ABC_TM1"/>
    <property type="match status" value="1"/>
</dbReference>
<evidence type="ECO:0000256" key="4">
    <source>
        <dbReference type="ARBA" id="ARBA00022475"/>
    </source>
</evidence>
<evidence type="ECO:0000256" key="6">
    <source>
        <dbReference type="ARBA" id="ARBA00022970"/>
    </source>
</evidence>
<dbReference type="CDD" id="cd06261">
    <property type="entry name" value="TM_PBP2"/>
    <property type="match status" value="1"/>
</dbReference>
<dbReference type="OrthoDB" id="9809799at2"/>
<keyword evidence="8 9" id="KW-0472">Membrane</keyword>
<feature type="transmembrane region" description="Helical" evidence="9">
    <location>
        <begin position="62"/>
        <end position="86"/>
    </location>
</feature>
<keyword evidence="5 9" id="KW-0812">Transmembrane</keyword>
<dbReference type="Pfam" id="PF00528">
    <property type="entry name" value="BPD_transp_1"/>
    <property type="match status" value="1"/>
</dbReference>
<comment type="similarity">
    <text evidence="2">Belongs to the binding-protein-dependent transport system permease family. HisMQ subfamily.</text>
</comment>
<evidence type="ECO:0000256" key="8">
    <source>
        <dbReference type="ARBA" id="ARBA00023136"/>
    </source>
</evidence>
<reference evidence="11 12" key="1">
    <citation type="submission" date="2016-03" db="EMBL/GenBank/DDBJ databases">
        <title>Microsymbionts genomes from the relict species Vavilovia formosa (Stev.) Fed.</title>
        <authorList>
            <person name="Kopat V."/>
            <person name="Chirak E."/>
            <person name="Kimeklis A."/>
            <person name="Andronov E."/>
        </authorList>
    </citation>
    <scope>NUCLEOTIDE SEQUENCE [LARGE SCALE GENOMIC DNA]</scope>
    <source>
        <strain evidence="11 12">Vaf07</strain>
    </source>
</reference>
<keyword evidence="7 9" id="KW-1133">Transmembrane helix</keyword>
<evidence type="ECO:0000256" key="3">
    <source>
        <dbReference type="ARBA" id="ARBA00022448"/>
    </source>
</evidence>
<evidence type="ECO:0000313" key="11">
    <source>
        <dbReference type="EMBL" id="KZD22527.1"/>
    </source>
</evidence>
<keyword evidence="4" id="KW-1003">Cell membrane</keyword>
<dbReference type="AlphaFoldDB" id="A0A163YSV8"/>
<evidence type="ECO:0000256" key="1">
    <source>
        <dbReference type="ARBA" id="ARBA00004429"/>
    </source>
</evidence>
<evidence type="ECO:0000256" key="2">
    <source>
        <dbReference type="ARBA" id="ARBA00010072"/>
    </source>
</evidence>
<keyword evidence="3 9" id="KW-0813">Transport</keyword>
<organism evidence="11 12">
    <name type="scientific">Tardiphaga robiniae</name>
    <dbReference type="NCBI Taxonomy" id="943830"/>
    <lineage>
        <taxon>Bacteria</taxon>
        <taxon>Pseudomonadati</taxon>
        <taxon>Pseudomonadota</taxon>
        <taxon>Alphaproteobacteria</taxon>
        <taxon>Hyphomicrobiales</taxon>
        <taxon>Nitrobacteraceae</taxon>
        <taxon>Tardiphaga</taxon>
    </lineage>
</organism>
<dbReference type="InterPro" id="IPR043429">
    <property type="entry name" value="ArtM/GltK/GlnP/TcyL/YhdX-like"/>
</dbReference>
<dbReference type="InterPro" id="IPR035906">
    <property type="entry name" value="MetI-like_sf"/>
</dbReference>
<evidence type="ECO:0000259" key="10">
    <source>
        <dbReference type="PROSITE" id="PS50928"/>
    </source>
</evidence>
<comment type="subcellular location">
    <subcellularLocation>
        <location evidence="1">Cell inner membrane</location>
        <topology evidence="1">Multi-pass membrane protein</topology>
    </subcellularLocation>
    <subcellularLocation>
        <location evidence="9">Cell membrane</location>
        <topology evidence="9">Multi-pass membrane protein</topology>
    </subcellularLocation>
</comment>
<evidence type="ECO:0000256" key="5">
    <source>
        <dbReference type="ARBA" id="ARBA00022692"/>
    </source>
</evidence>
<evidence type="ECO:0000256" key="9">
    <source>
        <dbReference type="RuleBase" id="RU363032"/>
    </source>
</evidence>
<dbReference type="STRING" id="943830.A4A58_09120"/>
<dbReference type="Gene3D" id="1.10.3720.10">
    <property type="entry name" value="MetI-like"/>
    <property type="match status" value="1"/>
</dbReference>
<protein>
    <submittedName>
        <fullName evidence="11">Polar amino acid ABC transporter permease</fullName>
    </submittedName>
</protein>
<dbReference type="PANTHER" id="PTHR30614">
    <property type="entry name" value="MEMBRANE COMPONENT OF AMINO ACID ABC TRANSPORTER"/>
    <property type="match status" value="1"/>
</dbReference>
<feature type="transmembrane region" description="Helical" evidence="9">
    <location>
        <begin position="28"/>
        <end position="50"/>
    </location>
</feature>
<evidence type="ECO:0000256" key="7">
    <source>
        <dbReference type="ARBA" id="ARBA00022989"/>
    </source>
</evidence>
<gene>
    <name evidence="11" type="ORF">A4A58_09120</name>
</gene>
<feature type="transmembrane region" description="Helical" evidence="9">
    <location>
        <begin position="197"/>
        <end position="218"/>
    </location>
</feature>
<dbReference type="PANTHER" id="PTHR30614:SF0">
    <property type="entry name" value="L-CYSTINE TRANSPORT SYSTEM PERMEASE PROTEIN TCYL"/>
    <property type="match status" value="1"/>
</dbReference>
<dbReference type="EMBL" id="LVYV01000023">
    <property type="protein sequence ID" value="KZD22527.1"/>
    <property type="molecule type" value="Genomic_DNA"/>
</dbReference>
<comment type="caution">
    <text evidence="11">The sequence shown here is derived from an EMBL/GenBank/DDBJ whole genome shotgun (WGS) entry which is preliminary data.</text>
</comment>
<feature type="domain" description="ABC transmembrane type-1" evidence="10">
    <location>
        <begin position="28"/>
        <end position="214"/>
    </location>
</feature>
<sequence length="227" mass="24481">MSNWDRFVFTFFNADIAMKYGWEILQGAGITILAGLAVVITGISAGFGLAALRAIGGKPVNFFIIVFVDIFRSLPPLAIILVLFFGFPNIGIVLPSLIVLWMSLSAVLAAFAEEIFWAGITSVPKGQWLAARSTGLTFAQTLRYVILPQAVRLGIPPLTNRAISITKNLALGSAIGVNEILGRANSALSMSANATPLTMGALLYVLVFIPLVIASRTLERNYRWGEH</sequence>
<dbReference type="SUPFAM" id="SSF161098">
    <property type="entry name" value="MetI-like"/>
    <property type="match status" value="1"/>
</dbReference>
<dbReference type="InterPro" id="IPR010065">
    <property type="entry name" value="AA_ABC_transptr_permease_3TM"/>
</dbReference>